<comment type="cofactor">
    <cofactor evidence="1">
        <name>Fe(2+)</name>
        <dbReference type="ChEBI" id="CHEBI:29033"/>
    </cofactor>
</comment>
<evidence type="ECO:0000256" key="3">
    <source>
        <dbReference type="ARBA" id="ARBA00022723"/>
    </source>
</evidence>
<evidence type="ECO:0000256" key="5">
    <source>
        <dbReference type="ARBA" id="ARBA00023002"/>
    </source>
</evidence>
<evidence type="ECO:0000256" key="1">
    <source>
        <dbReference type="ARBA" id="ARBA00001954"/>
    </source>
</evidence>
<evidence type="ECO:0000256" key="2">
    <source>
        <dbReference type="ARBA" id="ARBA00005896"/>
    </source>
</evidence>
<comment type="caution">
    <text evidence="8">The sequence shown here is derived from an EMBL/GenBank/DDBJ whole genome shotgun (WGS) entry which is preliminary data.</text>
</comment>
<dbReference type="Gene3D" id="3.60.130.10">
    <property type="entry name" value="Clavaminate synthase-like"/>
    <property type="match status" value="1"/>
</dbReference>
<gene>
    <name evidence="8" type="ORF">CCHLO57077_00018104</name>
</gene>
<dbReference type="GO" id="GO:0016706">
    <property type="term" value="F:2-oxoglutarate-dependent dioxygenase activity"/>
    <property type="evidence" value="ECO:0007669"/>
    <property type="project" value="TreeGrafter"/>
</dbReference>
<keyword evidence="4" id="KW-0223">Dioxygenase</keyword>
<dbReference type="AlphaFoldDB" id="A0AA35M6Z5"/>
<dbReference type="InterPro" id="IPR042098">
    <property type="entry name" value="TauD-like_sf"/>
</dbReference>
<dbReference type="PANTHER" id="PTHR30468">
    <property type="entry name" value="ALPHA-KETOGLUTARATE-DEPENDENT SULFONATE DIOXYGENASE"/>
    <property type="match status" value="1"/>
</dbReference>
<dbReference type="InterPro" id="IPR051323">
    <property type="entry name" value="AtsK-like"/>
</dbReference>
<keyword evidence="5" id="KW-0560">Oxidoreductase</keyword>
<evidence type="ECO:0000313" key="8">
    <source>
        <dbReference type="EMBL" id="CAI6091675.1"/>
    </source>
</evidence>
<dbReference type="PANTHER" id="PTHR30468:SF10">
    <property type="entry name" value="TAUD_TFDA-LIKE DOMAIN-CONTAINING PROTEIN"/>
    <property type="match status" value="1"/>
</dbReference>
<dbReference type="SUPFAM" id="SSF51197">
    <property type="entry name" value="Clavaminate synthase-like"/>
    <property type="match status" value="1"/>
</dbReference>
<dbReference type="Pfam" id="PF02668">
    <property type="entry name" value="TauD"/>
    <property type="match status" value="1"/>
</dbReference>
<feature type="domain" description="TauD/TfdA-like" evidence="7">
    <location>
        <begin position="22"/>
        <end position="265"/>
    </location>
</feature>
<evidence type="ECO:0000313" key="9">
    <source>
        <dbReference type="Proteomes" id="UP001160390"/>
    </source>
</evidence>
<keyword evidence="6" id="KW-0408">Iron</keyword>
<proteinExistence type="inferred from homology"/>
<evidence type="ECO:0000256" key="4">
    <source>
        <dbReference type="ARBA" id="ARBA00022964"/>
    </source>
</evidence>
<name>A0AA35M6Z5_9HYPO</name>
<keyword evidence="9" id="KW-1185">Reference proteome</keyword>
<dbReference type="InterPro" id="IPR003819">
    <property type="entry name" value="TauD/TfdA-like"/>
</dbReference>
<dbReference type="EMBL" id="CABFNP030001192">
    <property type="protein sequence ID" value="CAI6091675.1"/>
    <property type="molecule type" value="Genomic_DNA"/>
</dbReference>
<reference evidence="8" key="1">
    <citation type="submission" date="2023-01" db="EMBL/GenBank/DDBJ databases">
        <authorList>
            <person name="Piombo E."/>
        </authorList>
    </citation>
    <scope>NUCLEOTIDE SEQUENCE</scope>
</reference>
<accession>A0AA35M6Z5</accession>
<organism evidence="8 9">
    <name type="scientific">Clonostachys chloroleuca</name>
    <dbReference type="NCBI Taxonomy" id="1926264"/>
    <lineage>
        <taxon>Eukaryota</taxon>
        <taxon>Fungi</taxon>
        <taxon>Dikarya</taxon>
        <taxon>Ascomycota</taxon>
        <taxon>Pezizomycotina</taxon>
        <taxon>Sordariomycetes</taxon>
        <taxon>Hypocreomycetidae</taxon>
        <taxon>Hypocreales</taxon>
        <taxon>Bionectriaceae</taxon>
        <taxon>Clonostachys</taxon>
    </lineage>
</organism>
<protein>
    <recommendedName>
        <fullName evidence="7">TauD/TfdA-like domain-containing protein</fullName>
    </recommendedName>
</protein>
<evidence type="ECO:0000256" key="6">
    <source>
        <dbReference type="ARBA" id="ARBA00023004"/>
    </source>
</evidence>
<sequence length="382" mass="43371">MAIREPLEYSGSLDSYARIEHTPIIGTEFPDLQVVDILDDDEKLRDLAIIVSQRCVVFLRNQDSDIEQQKKLAQRLGELTGKPSTSTLHKHPVKRNDRYGLNKNENLDDEVTIISSEANRDFYPERFQYPPPLASLGWHTDMSWEKASADYSVLKMNYLPDGAVGGDTLWASGYEAYDRLSSPMKNMADGLKQWHHQDDYNAIFGRDLSQQLQGERGSPFNTSTDWRTLQPVVRTNPVTGWKSLFGAVTPHLVSGIEGVTKHESDILQKYCKWAASIGRKSLSLTRGVIVHQLVAENHDLQVRLKWRQHDMAIWDKSGAHINAFQLVAAPFTMQPITTVETIRVLTKYSDIRGRRQGNRVISIAEVPYLDPASKSRRESLLK</sequence>
<comment type="similarity">
    <text evidence="2">Belongs to the TfdA dioxygenase family.</text>
</comment>
<dbReference type="Proteomes" id="UP001160390">
    <property type="component" value="Unassembled WGS sequence"/>
</dbReference>
<dbReference type="GO" id="GO:0005737">
    <property type="term" value="C:cytoplasm"/>
    <property type="evidence" value="ECO:0007669"/>
    <property type="project" value="TreeGrafter"/>
</dbReference>
<keyword evidence="3" id="KW-0479">Metal-binding</keyword>
<dbReference type="GO" id="GO:0046872">
    <property type="term" value="F:metal ion binding"/>
    <property type="evidence" value="ECO:0007669"/>
    <property type="project" value="UniProtKB-KW"/>
</dbReference>
<evidence type="ECO:0000259" key="7">
    <source>
        <dbReference type="Pfam" id="PF02668"/>
    </source>
</evidence>